<dbReference type="AlphaFoldDB" id="A0A6C0CPY6"/>
<evidence type="ECO:0008006" key="2">
    <source>
        <dbReference type="Google" id="ProtNLM"/>
    </source>
</evidence>
<dbReference type="EMBL" id="MN739461">
    <property type="protein sequence ID" value="QHT05920.1"/>
    <property type="molecule type" value="Genomic_DNA"/>
</dbReference>
<accession>A0A6C0CPY6</accession>
<name>A0A6C0CPY6_9ZZZZ</name>
<sequence>MSNTEKKDEIIKFMYFSETGECGNNADIHEKYCSEMVEKGYRLNRITPLGNLDDRRDSYEGTIIYHWRKLKRGFRSEE</sequence>
<reference evidence="1" key="1">
    <citation type="journal article" date="2020" name="Nature">
        <title>Giant virus diversity and host interactions through global metagenomics.</title>
        <authorList>
            <person name="Schulz F."/>
            <person name="Roux S."/>
            <person name="Paez-Espino D."/>
            <person name="Jungbluth S."/>
            <person name="Walsh D.A."/>
            <person name="Denef V.J."/>
            <person name="McMahon K.D."/>
            <person name="Konstantinidis K.T."/>
            <person name="Eloe-Fadrosh E.A."/>
            <person name="Kyrpides N.C."/>
            <person name="Woyke T."/>
        </authorList>
    </citation>
    <scope>NUCLEOTIDE SEQUENCE</scope>
    <source>
        <strain evidence="1">GVMAG-M-3300021425-14</strain>
    </source>
</reference>
<evidence type="ECO:0000313" key="1">
    <source>
        <dbReference type="EMBL" id="QHT05920.1"/>
    </source>
</evidence>
<protein>
    <recommendedName>
        <fullName evidence="2">DUF1737 domain-containing protein</fullName>
    </recommendedName>
</protein>
<organism evidence="1">
    <name type="scientific">viral metagenome</name>
    <dbReference type="NCBI Taxonomy" id="1070528"/>
    <lineage>
        <taxon>unclassified sequences</taxon>
        <taxon>metagenomes</taxon>
        <taxon>organismal metagenomes</taxon>
    </lineage>
</organism>
<proteinExistence type="predicted"/>